<comment type="caution">
    <text evidence="2">The sequence shown here is derived from an EMBL/GenBank/DDBJ whole genome shotgun (WGS) entry which is preliminary data.</text>
</comment>
<organism evidence="2 3">
    <name type="scientific">Actinomadura rudentiformis</name>
    <dbReference type="NCBI Taxonomy" id="359158"/>
    <lineage>
        <taxon>Bacteria</taxon>
        <taxon>Bacillati</taxon>
        <taxon>Actinomycetota</taxon>
        <taxon>Actinomycetes</taxon>
        <taxon>Streptosporangiales</taxon>
        <taxon>Thermomonosporaceae</taxon>
        <taxon>Actinomadura</taxon>
    </lineage>
</organism>
<protein>
    <recommendedName>
        <fullName evidence="4">DUF4383 domain-containing protein</fullName>
    </recommendedName>
</protein>
<keyword evidence="1" id="KW-0812">Transmembrane</keyword>
<sequence>MGWRGLLSWNPFGTMIAVAAIVLGALGMIIGDGVSQGMTNSLAGHANVIAHLWGAMFAVGGLVNLYGLYARRLVIEVPGLYLITGGYAFYCLTVITGLQTQGLAAGTISGALTIGCVLKAHAIMNRARHVAQEGGEAA</sequence>
<keyword evidence="3" id="KW-1185">Reference proteome</keyword>
<feature type="transmembrane region" description="Helical" evidence="1">
    <location>
        <begin position="80"/>
        <end position="98"/>
    </location>
</feature>
<dbReference type="EMBL" id="WBMT01000011">
    <property type="protein sequence ID" value="KAB2346452.1"/>
    <property type="molecule type" value="Genomic_DNA"/>
</dbReference>
<name>A0A6H9YX87_9ACTN</name>
<dbReference type="AlphaFoldDB" id="A0A6H9YX87"/>
<reference evidence="2 3" key="1">
    <citation type="submission" date="2019-09" db="EMBL/GenBank/DDBJ databases">
        <title>Actinomadura physcomitrii sp. nov., a novel actinomycete isolated from moss [Physcomitrium sphaericum (Ludw) Fuernr].</title>
        <authorList>
            <person name="Zhuang X."/>
            <person name="Liu C."/>
        </authorList>
    </citation>
    <scope>NUCLEOTIDE SEQUENCE [LARGE SCALE GENOMIC DNA]</scope>
    <source>
        <strain evidence="2 3">HMC1</strain>
    </source>
</reference>
<dbReference type="OrthoDB" id="3479723at2"/>
<feature type="transmembrane region" description="Helical" evidence="1">
    <location>
        <begin position="104"/>
        <end position="122"/>
    </location>
</feature>
<evidence type="ECO:0000313" key="3">
    <source>
        <dbReference type="Proteomes" id="UP000468735"/>
    </source>
</evidence>
<gene>
    <name evidence="2" type="ORF">F8566_23610</name>
</gene>
<keyword evidence="1" id="KW-0472">Membrane</keyword>
<dbReference type="RefSeq" id="WP_151563402.1">
    <property type="nucleotide sequence ID" value="NZ_WBMT01000011.1"/>
</dbReference>
<evidence type="ECO:0008006" key="4">
    <source>
        <dbReference type="Google" id="ProtNLM"/>
    </source>
</evidence>
<accession>A0A6H9YX87</accession>
<feature type="transmembrane region" description="Helical" evidence="1">
    <location>
        <begin position="50"/>
        <end position="68"/>
    </location>
</feature>
<evidence type="ECO:0000313" key="2">
    <source>
        <dbReference type="EMBL" id="KAB2346452.1"/>
    </source>
</evidence>
<dbReference type="Proteomes" id="UP000468735">
    <property type="component" value="Unassembled WGS sequence"/>
</dbReference>
<feature type="transmembrane region" description="Helical" evidence="1">
    <location>
        <begin position="12"/>
        <end position="30"/>
    </location>
</feature>
<proteinExistence type="predicted"/>
<keyword evidence="1" id="KW-1133">Transmembrane helix</keyword>
<evidence type="ECO:0000256" key="1">
    <source>
        <dbReference type="SAM" id="Phobius"/>
    </source>
</evidence>